<keyword evidence="4 6" id="KW-0496">Mitochondrion</keyword>
<dbReference type="GO" id="GO:0070096">
    <property type="term" value="P:mitochondrial outer membrane translocase complex assembly"/>
    <property type="evidence" value="ECO:0007669"/>
    <property type="project" value="UniProtKB-UniRule"/>
</dbReference>
<evidence type="ECO:0000256" key="6">
    <source>
        <dbReference type="HAMAP-Rule" id="MF_03102"/>
    </source>
</evidence>
<dbReference type="GO" id="GO:0032865">
    <property type="term" value="C:ERMES complex"/>
    <property type="evidence" value="ECO:0007669"/>
    <property type="project" value="UniProtKB-UniRule"/>
</dbReference>
<dbReference type="GeneID" id="30147643"/>
<evidence type="ECO:0000256" key="4">
    <source>
        <dbReference type="ARBA" id="ARBA00023128"/>
    </source>
</evidence>
<gene>
    <name evidence="6" type="primary">MDM10</name>
    <name evidence="7" type="ORF">BABINDRAFT_163232</name>
</gene>
<comment type="subunit">
    <text evidence="6">Component of the ER-mitochondria encounter structure (ERMES) or MDM complex, composed of MMM1, MDM10, MDM12 and MDM34. Associates with the mitochondrial outer membrane sorting assembly machinery SAM(core) complex.</text>
</comment>
<evidence type="ECO:0000256" key="3">
    <source>
        <dbReference type="ARBA" id="ARBA00022787"/>
    </source>
</evidence>
<name>A0A1E3QJH7_9ASCO</name>
<reference evidence="8" key="1">
    <citation type="submission" date="2016-05" db="EMBL/GenBank/DDBJ databases">
        <title>Comparative genomics of biotechnologically important yeasts.</title>
        <authorList>
            <consortium name="DOE Joint Genome Institute"/>
            <person name="Riley R."/>
            <person name="Haridas S."/>
            <person name="Wolfe K.H."/>
            <person name="Lopes M.R."/>
            <person name="Hittinger C.T."/>
            <person name="Goker M."/>
            <person name="Salamov A."/>
            <person name="Wisecaver J."/>
            <person name="Long T.M."/>
            <person name="Aerts A.L."/>
            <person name="Barry K."/>
            <person name="Choi C."/>
            <person name="Clum A."/>
            <person name="Coughlan A.Y."/>
            <person name="Deshpande S."/>
            <person name="Douglass A.P."/>
            <person name="Hanson S.J."/>
            <person name="Klenk H.-P."/>
            <person name="Labutti K."/>
            <person name="Lapidus A."/>
            <person name="Lindquist E."/>
            <person name="Lipzen A."/>
            <person name="Meier-Kolthoff J.P."/>
            <person name="Ohm R.A."/>
            <person name="Otillar R.P."/>
            <person name="Pangilinan J."/>
            <person name="Peng Y."/>
            <person name="Rokas A."/>
            <person name="Rosa C.A."/>
            <person name="Scheuner C."/>
            <person name="Sibirny A.A."/>
            <person name="Slot J.C."/>
            <person name="Stielow J.B."/>
            <person name="Sun H."/>
            <person name="Kurtzman C.P."/>
            <person name="Blackwell M."/>
            <person name="Grigoriev I.V."/>
            <person name="Jeffries T.W."/>
        </authorList>
    </citation>
    <scope>NUCLEOTIDE SEQUENCE [LARGE SCALE GENOMIC DNA]</scope>
    <source>
        <strain evidence="8">NRRL Y-12698</strain>
    </source>
</reference>
<dbReference type="GO" id="GO:0051654">
    <property type="term" value="P:establishment of mitochondrion localization"/>
    <property type="evidence" value="ECO:0007669"/>
    <property type="project" value="TreeGrafter"/>
</dbReference>
<organism evidence="7 8">
    <name type="scientific">Babjeviella inositovora NRRL Y-12698</name>
    <dbReference type="NCBI Taxonomy" id="984486"/>
    <lineage>
        <taxon>Eukaryota</taxon>
        <taxon>Fungi</taxon>
        <taxon>Dikarya</taxon>
        <taxon>Ascomycota</taxon>
        <taxon>Saccharomycotina</taxon>
        <taxon>Pichiomycetes</taxon>
        <taxon>Serinales incertae sedis</taxon>
        <taxon>Babjeviella</taxon>
    </lineage>
</organism>
<keyword evidence="5 6" id="KW-0472">Membrane</keyword>
<accession>A0A1E3QJH7</accession>
<dbReference type="AlphaFoldDB" id="A0A1E3QJH7"/>
<dbReference type="EMBL" id="KV454438">
    <property type="protein sequence ID" value="ODQ77853.1"/>
    <property type="molecule type" value="Genomic_DNA"/>
</dbReference>
<protein>
    <recommendedName>
        <fullName evidence="6">Mitochondrial distribution and morphology protein 10</fullName>
    </recommendedName>
    <alternativeName>
        <fullName evidence="6">Mitochondrial inheritance component MDM10</fullName>
    </alternativeName>
</protein>
<proteinExistence type="inferred from homology"/>
<evidence type="ECO:0000256" key="2">
    <source>
        <dbReference type="ARBA" id="ARBA00022692"/>
    </source>
</evidence>
<evidence type="ECO:0000256" key="1">
    <source>
        <dbReference type="ARBA" id="ARBA00022452"/>
    </source>
</evidence>
<dbReference type="STRING" id="984486.A0A1E3QJH7"/>
<keyword evidence="8" id="KW-1185">Reference proteome</keyword>
<dbReference type="OrthoDB" id="2103793at2759"/>
<dbReference type="InterPro" id="IPR027539">
    <property type="entry name" value="Mdm10"/>
</dbReference>
<comment type="similarity">
    <text evidence="6">Belongs to the MDM10 family.</text>
</comment>
<evidence type="ECO:0000313" key="8">
    <source>
        <dbReference type="Proteomes" id="UP000094336"/>
    </source>
</evidence>
<keyword evidence="3 6" id="KW-1000">Mitochondrion outer membrane</keyword>
<comment type="subcellular location">
    <subcellularLocation>
        <location evidence="6">Mitochondrion outer membrane</location>
        <topology evidence="6">Multi-pass membrane protein</topology>
    </subcellularLocation>
    <text evidence="6">The ERMES/MDM complex localizes to a few discrete foci (around 10 per single cell), that represent mitochondria-endoplasmic reticulum junctions. These foci are often found next to mtDNA nucleoids.</text>
</comment>
<dbReference type="Proteomes" id="UP000094336">
    <property type="component" value="Unassembled WGS sequence"/>
</dbReference>
<keyword evidence="2 6" id="KW-0812">Transmembrane</keyword>
<dbReference type="HAMAP" id="MF_03102">
    <property type="entry name" value="Mdm10"/>
    <property type="match status" value="1"/>
</dbReference>
<dbReference type="PANTHER" id="PTHR28035:SF1">
    <property type="entry name" value="MITOCHONDRIAL DISTRIBUTION AND MORPHOLOGY PROTEIN 10"/>
    <property type="match status" value="1"/>
</dbReference>
<dbReference type="PANTHER" id="PTHR28035">
    <property type="entry name" value="MITOCHONDRIAL DISTRIBUTION AND MORPHOLOGY PROTEIN 10"/>
    <property type="match status" value="1"/>
</dbReference>
<dbReference type="GO" id="GO:0045040">
    <property type="term" value="P:protein insertion into mitochondrial outer membrane"/>
    <property type="evidence" value="ECO:0007669"/>
    <property type="project" value="UniProtKB-UniRule"/>
</dbReference>
<dbReference type="Pfam" id="PF12519">
    <property type="entry name" value="MDM10"/>
    <property type="match status" value="1"/>
</dbReference>
<evidence type="ECO:0000256" key="5">
    <source>
        <dbReference type="ARBA" id="ARBA00023136"/>
    </source>
</evidence>
<comment type="function">
    <text evidence="6">Component of the ERMES/MDM complex, which serves as a molecular tether to connect the endoplasmic reticulum and mitochondria. Components of this complex are involved in the control of mitochondrial shape and protein biogenesis and may function in phospholipid exchange. MDM10 is involved in the late assembly steps of the general translocase of the mitochondrial outer membrane (TOM complex). Functions in the TOM40-specific route of the assembly of outer membrane beta-barrel proteins, including the association of TOM40 with the receptor TOM22 and small TOM proteins. Can associate with the SAM(core) complex as well as the MDM12-MMM1 complex, both involved in late steps of the major beta-barrel assembly pathway, that is responsible for biogenesis of all outer membrane beta-barrel proteins. May act as a switch that shuttles between both complexes and channels precursor proteins into the TOM40-specific pathway. Plays a role in mitochondrial morphology and in the inheritance of mitochondria.</text>
</comment>
<dbReference type="GO" id="GO:0015914">
    <property type="term" value="P:phospholipid transport"/>
    <property type="evidence" value="ECO:0007669"/>
    <property type="project" value="TreeGrafter"/>
</dbReference>
<evidence type="ECO:0000313" key="7">
    <source>
        <dbReference type="EMBL" id="ODQ77853.1"/>
    </source>
</evidence>
<comment type="domain">
    <text evidence="6">Lacks alpha-helical transmembrane segments, suggesting that it resides in the membrane via beta-sheet conformations similar to those predicted for other outer membrane proteins and porin.</text>
</comment>
<dbReference type="RefSeq" id="XP_018983181.1">
    <property type="nucleotide sequence ID" value="XM_019129790.1"/>
</dbReference>
<keyword evidence="1 6" id="KW-1134">Transmembrane beta strand</keyword>
<dbReference type="GO" id="GO:1990456">
    <property type="term" value="P:mitochondrion-endoplasmic reticulum membrane tethering"/>
    <property type="evidence" value="ECO:0007669"/>
    <property type="project" value="UniProtKB-UniRule"/>
</dbReference>
<sequence>MTLYMEHVQNCYFLLTGWDQYNFYDTLLHVPRRLLHFSTPQGVSFSLSNQSTKYTASNLHLTSTGSIQGSVGYCYSTVPLNNVFTTQDGIVDQILYYNPASKAKNRQANRLSDTSSLYYGRMYFPGSTLEAMYIKRFSPTAQLIVKCVSFPSLKQLNKNLGALTFNYQKITERSAREFIYSTKGGMLGFRYMYHVPLDVEADDLQTAGGESMLSASSLTVGSEVWYGSLNMSPGLSCALRYSSVIALHQRYAASRLPKMALPFSLSLACNPIIGQLSSSYCISTLGKWNHLYLASSYDFNVYSYRSDLTVGFEYYTKEPETDPKTDSKEASTIASGNHARYSEPVKALKQFERVINDIAKAPATELESRYKNFKSVLKSTFSLDLRIFKLLYDFRLGDFVVSLGIDWLWGRNRMASSVEEGCSTESSSEFVPFRPRRIGVSIQYSS</sequence>
<dbReference type="GO" id="GO:0001401">
    <property type="term" value="C:SAM complex"/>
    <property type="evidence" value="ECO:0007669"/>
    <property type="project" value="TreeGrafter"/>
</dbReference>